<dbReference type="EMBL" id="KN832874">
    <property type="protein sequence ID" value="KIN03300.1"/>
    <property type="molecule type" value="Genomic_DNA"/>
</dbReference>
<dbReference type="GO" id="GO:0016829">
    <property type="term" value="F:lyase activity"/>
    <property type="evidence" value="ECO:0007669"/>
    <property type="project" value="UniProtKB-KW"/>
</dbReference>
<dbReference type="InterPro" id="IPR008929">
    <property type="entry name" value="Chondroitin_lyas"/>
</dbReference>
<dbReference type="HOGENOM" id="CLU_031144_0_0_1"/>
<evidence type="ECO:0000313" key="5">
    <source>
        <dbReference type="EMBL" id="KIN03300.1"/>
    </source>
</evidence>
<dbReference type="AlphaFoldDB" id="A0A0C3HJP6"/>
<gene>
    <name evidence="5" type="ORF">OIDMADRAFT_160854</name>
</gene>
<accession>A0A0C3HJP6</accession>
<feature type="chain" id="PRO_5002165138" description="Alginate lyase domain-containing protein" evidence="3">
    <location>
        <begin position="19"/>
        <end position="416"/>
    </location>
</feature>
<evidence type="ECO:0000256" key="2">
    <source>
        <dbReference type="ARBA" id="ARBA00023239"/>
    </source>
</evidence>
<keyword evidence="2" id="KW-0456">Lyase</keyword>
<organism evidence="5 6">
    <name type="scientific">Oidiodendron maius (strain Zn)</name>
    <dbReference type="NCBI Taxonomy" id="913774"/>
    <lineage>
        <taxon>Eukaryota</taxon>
        <taxon>Fungi</taxon>
        <taxon>Dikarya</taxon>
        <taxon>Ascomycota</taxon>
        <taxon>Pezizomycotina</taxon>
        <taxon>Leotiomycetes</taxon>
        <taxon>Leotiomycetes incertae sedis</taxon>
        <taxon>Myxotrichaceae</taxon>
        <taxon>Oidiodendron</taxon>
    </lineage>
</organism>
<dbReference type="Gene3D" id="1.50.10.100">
    <property type="entry name" value="Chondroitin AC/alginate lyase"/>
    <property type="match status" value="1"/>
</dbReference>
<feature type="domain" description="Alginate lyase" evidence="4">
    <location>
        <begin position="77"/>
        <end position="357"/>
    </location>
</feature>
<proteinExistence type="predicted"/>
<feature type="signal peptide" evidence="3">
    <location>
        <begin position="1"/>
        <end position="18"/>
    </location>
</feature>
<keyword evidence="6" id="KW-1185">Reference proteome</keyword>
<keyword evidence="1 3" id="KW-0732">Signal</keyword>
<evidence type="ECO:0000256" key="1">
    <source>
        <dbReference type="ARBA" id="ARBA00022729"/>
    </source>
</evidence>
<sequence length="416" mass="45629">MRILSISSLGALMCTAAGLPISETAEHVIVPRTVVLDGQRLVDAKSQLRRGNHRLKAALDHLTAQADSWMNQGPWMVTAKDDPSPNDTIHNYISQAPFFWPNPNSADGCPWREKDGVYNPDSDQYPDRMNANRMFNSTYVLSLAWYYTGKAAYAKHASNIVRTWFLDPMTAMNPNLDHAQLVPCSSLGRSYGIIDFSQEYSAVLDAIAILSTGAPGWTTSNTVAFQDWNHRFLSWLTESSFGKAESSNAAEHGTYANMQITALALFTGNMSLAAATSEFAKKLINSQIIANGSQPKEISHTRSFHYANLNLGAYLRWALVAKKVGVDLIAYKGPQGQSIFEAANFLIPAAVGGQSEWSYEELDFKPYASTDNLDAAADVGFYQAKKVLGKLPPPPGGNIFSLRPAPQQLDSIIKIQ</sequence>
<dbReference type="Proteomes" id="UP000054321">
    <property type="component" value="Unassembled WGS sequence"/>
</dbReference>
<dbReference type="GO" id="GO:0042597">
    <property type="term" value="C:periplasmic space"/>
    <property type="evidence" value="ECO:0007669"/>
    <property type="project" value="InterPro"/>
</dbReference>
<dbReference type="SUPFAM" id="SSF48230">
    <property type="entry name" value="Chondroitin AC/alginate lyase"/>
    <property type="match status" value="1"/>
</dbReference>
<reference evidence="5 6" key="1">
    <citation type="submission" date="2014-04" db="EMBL/GenBank/DDBJ databases">
        <authorList>
            <consortium name="DOE Joint Genome Institute"/>
            <person name="Kuo A."/>
            <person name="Martino E."/>
            <person name="Perotto S."/>
            <person name="Kohler A."/>
            <person name="Nagy L.G."/>
            <person name="Floudas D."/>
            <person name="Copeland A."/>
            <person name="Barry K.W."/>
            <person name="Cichocki N."/>
            <person name="Veneault-Fourrey C."/>
            <person name="LaButti K."/>
            <person name="Lindquist E.A."/>
            <person name="Lipzen A."/>
            <person name="Lundell T."/>
            <person name="Morin E."/>
            <person name="Murat C."/>
            <person name="Sun H."/>
            <person name="Tunlid A."/>
            <person name="Henrissat B."/>
            <person name="Grigoriev I.V."/>
            <person name="Hibbett D.S."/>
            <person name="Martin F."/>
            <person name="Nordberg H.P."/>
            <person name="Cantor M.N."/>
            <person name="Hua S.X."/>
        </authorList>
    </citation>
    <scope>NUCLEOTIDE SEQUENCE [LARGE SCALE GENOMIC DNA]</scope>
    <source>
        <strain evidence="5 6">Zn</strain>
    </source>
</reference>
<dbReference type="STRING" id="913774.A0A0C3HJP6"/>
<name>A0A0C3HJP6_OIDMZ</name>
<reference evidence="6" key="2">
    <citation type="submission" date="2015-01" db="EMBL/GenBank/DDBJ databases">
        <title>Evolutionary Origins and Diversification of the Mycorrhizal Mutualists.</title>
        <authorList>
            <consortium name="DOE Joint Genome Institute"/>
            <consortium name="Mycorrhizal Genomics Consortium"/>
            <person name="Kohler A."/>
            <person name="Kuo A."/>
            <person name="Nagy L.G."/>
            <person name="Floudas D."/>
            <person name="Copeland A."/>
            <person name="Barry K.W."/>
            <person name="Cichocki N."/>
            <person name="Veneault-Fourrey C."/>
            <person name="LaButti K."/>
            <person name="Lindquist E.A."/>
            <person name="Lipzen A."/>
            <person name="Lundell T."/>
            <person name="Morin E."/>
            <person name="Murat C."/>
            <person name="Riley R."/>
            <person name="Ohm R."/>
            <person name="Sun H."/>
            <person name="Tunlid A."/>
            <person name="Henrissat B."/>
            <person name="Grigoriev I.V."/>
            <person name="Hibbett D.S."/>
            <person name="Martin F."/>
        </authorList>
    </citation>
    <scope>NUCLEOTIDE SEQUENCE [LARGE SCALE GENOMIC DNA]</scope>
    <source>
        <strain evidence="6">Zn</strain>
    </source>
</reference>
<dbReference type="InterPro" id="IPR008397">
    <property type="entry name" value="Alginate_lyase_dom"/>
</dbReference>
<evidence type="ECO:0000313" key="6">
    <source>
        <dbReference type="Proteomes" id="UP000054321"/>
    </source>
</evidence>
<dbReference type="InParanoid" id="A0A0C3HJP6"/>
<evidence type="ECO:0000256" key="3">
    <source>
        <dbReference type="SAM" id="SignalP"/>
    </source>
</evidence>
<evidence type="ECO:0000259" key="4">
    <source>
        <dbReference type="Pfam" id="PF05426"/>
    </source>
</evidence>
<dbReference type="OrthoDB" id="63533at2759"/>
<protein>
    <recommendedName>
        <fullName evidence="4">Alginate lyase domain-containing protein</fullName>
    </recommendedName>
</protein>
<dbReference type="Pfam" id="PF05426">
    <property type="entry name" value="Alginate_lyase"/>
    <property type="match status" value="1"/>
</dbReference>